<dbReference type="Pfam" id="PF14838">
    <property type="entry name" value="INTS5_C"/>
    <property type="match status" value="1"/>
</dbReference>
<gene>
    <name evidence="2" type="ORF">OBRU01_11433</name>
</gene>
<accession>A0A0L7LCB0</accession>
<dbReference type="InterPro" id="IPR029444">
    <property type="entry name" value="INTS5_C"/>
</dbReference>
<dbReference type="AlphaFoldDB" id="A0A0L7LCB0"/>
<reference evidence="2 3" key="1">
    <citation type="journal article" date="2015" name="Genome Biol. Evol.">
        <title>The genome of winter moth (Operophtera brumata) provides a genomic perspective on sexual dimorphism and phenology.</title>
        <authorList>
            <person name="Derks M.F."/>
            <person name="Smit S."/>
            <person name="Salis L."/>
            <person name="Schijlen E."/>
            <person name="Bossers A."/>
            <person name="Mateman C."/>
            <person name="Pijl A.S."/>
            <person name="de Ridder D."/>
            <person name="Groenen M.A."/>
            <person name="Visser M.E."/>
            <person name="Megens H.J."/>
        </authorList>
    </citation>
    <scope>NUCLEOTIDE SEQUENCE [LARGE SCALE GENOMIC DNA]</scope>
    <source>
        <strain evidence="2">WM2013NL</strain>
        <tissue evidence="2">Head and thorax</tissue>
    </source>
</reference>
<dbReference type="Proteomes" id="UP000037510">
    <property type="component" value="Unassembled WGS sequence"/>
</dbReference>
<sequence length="208" mass="23180">MIGPELCSLGQSWAPFIAPWCINLIMDIATKKQNIPNVTLQSAEPEAIKEDAKPEKKRDVIPYLLNLASKSDIVLKALTQDIEQTLSPDVIERLTVLCLAQRHTAAWEGVTPSALVALLSRAHRSIPLIMSAAEEIYVVREKLLTGSQLEQYSVARMLILVKGSPGTAQKTYLHHFCMNIIKLLRRVDGQCAENVPPSLLYEYYQTIA</sequence>
<proteinExistence type="predicted"/>
<evidence type="ECO:0000313" key="3">
    <source>
        <dbReference type="Proteomes" id="UP000037510"/>
    </source>
</evidence>
<keyword evidence="3" id="KW-1185">Reference proteome</keyword>
<feature type="domain" description="Integrator complex subunit 5 C-terminal" evidence="1">
    <location>
        <begin position="48"/>
        <end position="144"/>
    </location>
</feature>
<dbReference type="EMBL" id="JTDY01001742">
    <property type="protein sequence ID" value="KOB73025.1"/>
    <property type="molecule type" value="Genomic_DNA"/>
</dbReference>
<name>A0A0L7LCB0_OPEBR</name>
<feature type="non-terminal residue" evidence="2">
    <location>
        <position position="208"/>
    </location>
</feature>
<organism evidence="2 3">
    <name type="scientific">Operophtera brumata</name>
    <name type="common">Winter moth</name>
    <name type="synonym">Phalaena brumata</name>
    <dbReference type="NCBI Taxonomy" id="104452"/>
    <lineage>
        <taxon>Eukaryota</taxon>
        <taxon>Metazoa</taxon>
        <taxon>Ecdysozoa</taxon>
        <taxon>Arthropoda</taxon>
        <taxon>Hexapoda</taxon>
        <taxon>Insecta</taxon>
        <taxon>Pterygota</taxon>
        <taxon>Neoptera</taxon>
        <taxon>Endopterygota</taxon>
        <taxon>Lepidoptera</taxon>
        <taxon>Glossata</taxon>
        <taxon>Ditrysia</taxon>
        <taxon>Geometroidea</taxon>
        <taxon>Geometridae</taxon>
        <taxon>Larentiinae</taxon>
        <taxon>Operophtera</taxon>
    </lineage>
</organism>
<evidence type="ECO:0000313" key="2">
    <source>
        <dbReference type="EMBL" id="KOB73025.1"/>
    </source>
</evidence>
<comment type="caution">
    <text evidence="2">The sequence shown here is derived from an EMBL/GenBank/DDBJ whole genome shotgun (WGS) entry which is preliminary data.</text>
</comment>
<protein>
    <submittedName>
        <fullName evidence="2">Integrator complex subunit 5</fullName>
    </submittedName>
</protein>
<evidence type="ECO:0000259" key="1">
    <source>
        <dbReference type="Pfam" id="PF14838"/>
    </source>
</evidence>